<dbReference type="EMBL" id="MW124302">
    <property type="protein sequence ID" value="QPL19465.1"/>
    <property type="molecule type" value="Genomic_DNA"/>
</dbReference>
<dbReference type="AlphaFoldDB" id="A0A7T0MAV1"/>
<accession>A0A7T0MAV1</accession>
<reference evidence="1" key="2">
    <citation type="submission" date="2020-10" db="EMBL/GenBank/DDBJ databases">
        <authorList>
            <person name="Chmielowska C.A."/>
            <person name="Korsak D."/>
            <person name="Bartosik D."/>
        </authorList>
    </citation>
    <scope>NUCLEOTIDE SEQUENCE</scope>
    <source>
        <strain evidence="1">Sr11</strain>
        <plasmid evidence="1">pLIS6</plasmid>
    </source>
</reference>
<proteinExistence type="predicted"/>
<sequence>MAERNGPLRNGGGGWSEERTILFFCKRHCQIRFLFGDVHYKKSLAQYKAFKANHVIRMLFFLIATFF</sequence>
<geneLocation type="plasmid" evidence="1">
    <name>pLIS6</name>
</geneLocation>
<keyword evidence="1" id="KW-0614">Plasmid</keyword>
<reference evidence="1" key="1">
    <citation type="journal article" date="2020" name="Int. J. Mol. Sci.">
        <title>Genetic Carriers and Genomic Distribution of cadA6-A Novel Variant of a Cadmium Resistance Determinant Identified in Listeria spp.</title>
        <authorList>
            <person name="Chmielowska C."/>
            <person name="Korsak D."/>
            <person name="Szmulkowska B."/>
            <person name="Krop A."/>
            <person name="Lipka K."/>
            <person name="Krupinska M."/>
            <person name="Bartosik D."/>
        </authorList>
    </citation>
    <scope>NUCLEOTIDE SEQUENCE</scope>
    <source>
        <strain evidence="1">Sr11</strain>
    </source>
</reference>
<organism evidence="1">
    <name type="scientific">Listeria ivanovii</name>
    <dbReference type="NCBI Taxonomy" id="1638"/>
    <lineage>
        <taxon>Bacteria</taxon>
        <taxon>Bacillati</taxon>
        <taxon>Bacillota</taxon>
        <taxon>Bacilli</taxon>
        <taxon>Bacillales</taxon>
        <taxon>Listeriaceae</taxon>
        <taxon>Listeria</taxon>
    </lineage>
</organism>
<gene>
    <name evidence="1" type="ORF">pLIS600151c</name>
</gene>
<evidence type="ECO:0000313" key="1">
    <source>
        <dbReference type="EMBL" id="QPL19465.1"/>
    </source>
</evidence>
<protein>
    <submittedName>
        <fullName evidence="1">Uncharacterized protein</fullName>
    </submittedName>
</protein>
<name>A0A7T0MAV1_LISIV</name>